<feature type="binding site" evidence="13">
    <location>
        <position position="384"/>
    </location>
    <ligand>
        <name>Zn(2+)</name>
        <dbReference type="ChEBI" id="CHEBI:29105"/>
        <label>2</label>
    </ligand>
</feature>
<keyword evidence="4" id="KW-0336">GPI-anchor</keyword>
<evidence type="ECO:0000256" key="8">
    <source>
        <dbReference type="ARBA" id="ARBA00022842"/>
    </source>
</evidence>
<dbReference type="SMART" id="SM00098">
    <property type="entry name" value="alkPPc"/>
    <property type="match status" value="1"/>
</dbReference>
<protein>
    <submittedName>
        <fullName evidence="15">Alkaline phosphatase (EC)</fullName>
        <ecNumber evidence="15">3.1.3.1</ecNumber>
    </submittedName>
</protein>
<dbReference type="GO" id="GO:0004035">
    <property type="term" value="F:alkaline phosphatase activity"/>
    <property type="evidence" value="ECO:0007669"/>
    <property type="project" value="UniProtKB-EC"/>
</dbReference>
<feature type="binding site" evidence="13">
    <location>
        <position position="183"/>
    </location>
    <ligand>
        <name>Mg(2+)</name>
        <dbReference type="ChEBI" id="CHEBI:18420"/>
    </ligand>
</feature>
<feature type="binding site" evidence="13">
    <location>
        <position position="347"/>
    </location>
    <ligand>
        <name>Zn(2+)</name>
        <dbReference type="ChEBI" id="CHEBI:29105"/>
        <label>2</label>
    </ligand>
</feature>
<keyword evidence="2" id="KW-1003">Cell membrane</keyword>
<keyword evidence="8 13" id="KW-0460">Magnesium</keyword>
<dbReference type="PRINTS" id="PR00113">
    <property type="entry name" value="ALKPHPHTASE"/>
</dbReference>
<feature type="binding site" evidence="13">
    <location>
        <position position="385"/>
    </location>
    <ligand>
        <name>Zn(2+)</name>
        <dbReference type="ChEBI" id="CHEBI:29105"/>
        <label>2</label>
    </ligand>
</feature>
<evidence type="ECO:0000256" key="6">
    <source>
        <dbReference type="ARBA" id="ARBA00022801"/>
    </source>
</evidence>
<feature type="binding site" evidence="13">
    <location>
        <position position="343"/>
    </location>
    <ligand>
        <name>Zn(2+)</name>
        <dbReference type="ChEBI" id="CHEBI:29105"/>
        <label>2</label>
    </ligand>
</feature>
<dbReference type="GO" id="GO:0005886">
    <property type="term" value="C:plasma membrane"/>
    <property type="evidence" value="ECO:0007669"/>
    <property type="project" value="UniProtKB-SubCell"/>
</dbReference>
<dbReference type="SUPFAM" id="SSF53649">
    <property type="entry name" value="Alkaline phosphatase-like"/>
    <property type="match status" value="1"/>
</dbReference>
<feature type="binding site" evidence="13">
    <location>
        <position position="70"/>
    </location>
    <ligand>
        <name>Mg(2+)</name>
        <dbReference type="ChEBI" id="CHEBI:18420"/>
    </ligand>
</feature>
<evidence type="ECO:0000256" key="12">
    <source>
        <dbReference type="PIRSR" id="PIRSR601952-1"/>
    </source>
</evidence>
<keyword evidence="3" id="KW-0597">Phosphoprotein</keyword>
<feature type="binding site" evidence="13">
    <location>
        <position position="70"/>
    </location>
    <ligand>
        <name>Zn(2+)</name>
        <dbReference type="ChEBI" id="CHEBI:29105"/>
        <label>2</label>
    </ligand>
</feature>
<organism evidence="15">
    <name type="scientific">uncultured Sulfurovum sp</name>
    <dbReference type="NCBI Taxonomy" id="269237"/>
    <lineage>
        <taxon>Bacteria</taxon>
        <taxon>Pseudomonadati</taxon>
        <taxon>Campylobacterota</taxon>
        <taxon>Epsilonproteobacteria</taxon>
        <taxon>Campylobacterales</taxon>
        <taxon>Sulfurovaceae</taxon>
        <taxon>Sulfurovum</taxon>
        <taxon>environmental samples</taxon>
    </lineage>
</organism>
<evidence type="ECO:0000256" key="9">
    <source>
        <dbReference type="ARBA" id="ARBA00023136"/>
    </source>
</evidence>
<dbReference type="EMBL" id="CACVAS010000066">
    <property type="protein sequence ID" value="CAA6814720.1"/>
    <property type="molecule type" value="Genomic_DNA"/>
</dbReference>
<feature type="binding site" evidence="13">
    <location>
        <position position="338"/>
    </location>
    <ligand>
        <name>Mg(2+)</name>
        <dbReference type="ChEBI" id="CHEBI:18420"/>
    </ligand>
</feature>
<dbReference type="InterPro" id="IPR001952">
    <property type="entry name" value="Alkaline_phosphatase"/>
</dbReference>
<keyword evidence="6 15" id="KW-0378">Hydrolase</keyword>
<dbReference type="PANTHER" id="PTHR11596:SF5">
    <property type="entry name" value="ALKALINE PHOSPHATASE"/>
    <property type="match status" value="1"/>
</dbReference>
<evidence type="ECO:0000256" key="2">
    <source>
        <dbReference type="ARBA" id="ARBA00022475"/>
    </source>
</evidence>
<evidence type="ECO:0000256" key="11">
    <source>
        <dbReference type="ARBA" id="ARBA00023288"/>
    </source>
</evidence>
<sequence>MGIGLFFIGCESSHETRTDVRLLVSKLDSKTMASQNEWFKEGQKSLHQSLAKQYKQKRGDAKNIILFVGDGMGLSTVTAARILEGQGRGESGEENMLSFDTFPFTGLSKTYNTNAQTPDSAGTMTALITGVKTKMGMISVSDNASRGDCASAKGNYLTTLVELAEEKGLSTGVVTNTRLTHATPAATYAHVPERGWENNSMLSKKAVKEGCQDIALQFVNFSYGDGIEVAMGGGRREFVPNNIVDIEGKKGRRSDGQDLREVWKKRNVQGQYVETLAAFDKIDASKTSKILGLFNASHMRYEKDRVNDTQGEPTLTQMTQKAIEVLQKSAKGFVLVVESGRIDHAHHINNAYNALHDTVEFSNAVAMADKMTKDDDTLIVVTADHSHVFTMAGYPKRGNPILGKVRSVDKHGRVEEKDTLAEDGKPYTTLGYANGRGTAHLHDNTDADKRYEVDVHMHGRVDLSGVDTTQAGFHQEVTVPLSYETHGGEDVGIYAKGPGAHLLSGVLEQNVIFHVMEYMGDIKSK</sequence>
<evidence type="ECO:0000256" key="5">
    <source>
        <dbReference type="ARBA" id="ARBA00022723"/>
    </source>
</evidence>
<dbReference type="PANTHER" id="PTHR11596">
    <property type="entry name" value="ALKALINE PHOSPHATASE"/>
    <property type="match status" value="1"/>
</dbReference>
<evidence type="ECO:0000256" key="3">
    <source>
        <dbReference type="ARBA" id="ARBA00022553"/>
    </source>
</evidence>
<evidence type="ECO:0000256" key="1">
    <source>
        <dbReference type="ARBA" id="ARBA00004609"/>
    </source>
</evidence>
<comment type="cofactor">
    <cofactor evidence="13">
        <name>Zn(2+)</name>
        <dbReference type="ChEBI" id="CHEBI:29105"/>
    </cofactor>
    <text evidence="13">Binds 2 Zn(2+) ions.</text>
</comment>
<dbReference type="Pfam" id="PF00245">
    <property type="entry name" value="Alk_phosphatase"/>
    <property type="match status" value="1"/>
</dbReference>
<reference evidence="15" key="1">
    <citation type="submission" date="2020-01" db="EMBL/GenBank/DDBJ databases">
        <authorList>
            <person name="Meier V. D."/>
            <person name="Meier V D."/>
        </authorList>
    </citation>
    <scope>NUCLEOTIDE SEQUENCE</scope>
    <source>
        <strain evidence="15">HLG_WM_MAG_01</strain>
    </source>
</reference>
<evidence type="ECO:0000256" key="7">
    <source>
        <dbReference type="ARBA" id="ARBA00022833"/>
    </source>
</evidence>
<dbReference type="GO" id="GO:0046872">
    <property type="term" value="F:metal ion binding"/>
    <property type="evidence" value="ECO:0007669"/>
    <property type="project" value="UniProtKB-KW"/>
</dbReference>
<keyword evidence="7 13" id="KW-0862">Zinc</keyword>
<gene>
    <name evidence="15" type="ORF">HELGO_WM3714</name>
</gene>
<dbReference type="AlphaFoldDB" id="A0A6S6SVR9"/>
<name>A0A6S6SVR9_9BACT</name>
<comment type="subcellular location">
    <subcellularLocation>
        <location evidence="1">Cell membrane</location>
        <topology evidence="1">Lipid-anchor</topology>
        <topology evidence="1">GPI-anchor</topology>
    </subcellularLocation>
</comment>
<comment type="cofactor">
    <cofactor evidence="13">
        <name>Mg(2+)</name>
        <dbReference type="ChEBI" id="CHEBI:18420"/>
    </cofactor>
    <text evidence="13">Binds 1 Mg(2+) ion.</text>
</comment>
<comment type="similarity">
    <text evidence="14">Belongs to the alkaline phosphatase family.</text>
</comment>
<keyword evidence="11" id="KW-0449">Lipoprotein</keyword>
<evidence type="ECO:0000256" key="14">
    <source>
        <dbReference type="RuleBase" id="RU003946"/>
    </source>
</evidence>
<accession>A0A6S6SVR9</accession>
<keyword evidence="9" id="KW-0472">Membrane</keyword>
<dbReference type="EC" id="3.1.3.1" evidence="15"/>
<dbReference type="Gene3D" id="3.40.720.10">
    <property type="entry name" value="Alkaline Phosphatase, subunit A"/>
    <property type="match status" value="1"/>
</dbReference>
<evidence type="ECO:0000256" key="13">
    <source>
        <dbReference type="PIRSR" id="PIRSR601952-2"/>
    </source>
</evidence>
<evidence type="ECO:0000256" key="10">
    <source>
        <dbReference type="ARBA" id="ARBA00023180"/>
    </source>
</evidence>
<feature type="binding site" evidence="13">
    <location>
        <position position="486"/>
    </location>
    <ligand>
        <name>Zn(2+)</name>
        <dbReference type="ChEBI" id="CHEBI:29105"/>
        <label>2</label>
    </ligand>
</feature>
<evidence type="ECO:0000313" key="15">
    <source>
        <dbReference type="EMBL" id="CAA6814720.1"/>
    </source>
</evidence>
<dbReference type="FunFam" id="3.40.720.10:FF:000008">
    <property type="entry name" value="Alkaline phosphatase"/>
    <property type="match status" value="1"/>
</dbReference>
<proteinExistence type="inferred from homology"/>
<keyword evidence="10" id="KW-0325">Glycoprotein</keyword>
<dbReference type="InterPro" id="IPR017850">
    <property type="entry name" value="Alkaline_phosphatase_core_sf"/>
</dbReference>
<dbReference type="CDD" id="cd16012">
    <property type="entry name" value="ALP"/>
    <property type="match status" value="1"/>
</dbReference>
<feature type="active site" description="Phosphoserine intermediate" evidence="12">
    <location>
        <position position="120"/>
    </location>
</feature>
<keyword evidence="5 13" id="KW-0479">Metal-binding</keyword>
<feature type="binding site" evidence="13">
    <location>
        <position position="181"/>
    </location>
    <ligand>
        <name>Mg(2+)</name>
        <dbReference type="ChEBI" id="CHEBI:18420"/>
    </ligand>
</feature>
<evidence type="ECO:0000256" key="4">
    <source>
        <dbReference type="ARBA" id="ARBA00022622"/>
    </source>
</evidence>
<dbReference type="GO" id="GO:0098552">
    <property type="term" value="C:side of membrane"/>
    <property type="evidence" value="ECO:0007669"/>
    <property type="project" value="UniProtKB-KW"/>
</dbReference>